<dbReference type="EMBL" id="BAABME010000744">
    <property type="protein sequence ID" value="GAA0145172.1"/>
    <property type="molecule type" value="Genomic_DNA"/>
</dbReference>
<protein>
    <recommendedName>
        <fullName evidence="2">Tf2-1-like SH3-like domain-containing protein</fullName>
    </recommendedName>
</protein>
<feature type="domain" description="Tf2-1-like SH3-like" evidence="2">
    <location>
        <begin position="59"/>
        <end position="116"/>
    </location>
</feature>
<evidence type="ECO:0000256" key="1">
    <source>
        <dbReference type="SAM" id="Coils"/>
    </source>
</evidence>
<dbReference type="Proteomes" id="UP001454036">
    <property type="component" value="Unassembled WGS sequence"/>
</dbReference>
<organism evidence="3 4">
    <name type="scientific">Lithospermum erythrorhizon</name>
    <name type="common">Purple gromwell</name>
    <name type="synonym">Lithospermum officinale var. erythrorhizon</name>
    <dbReference type="NCBI Taxonomy" id="34254"/>
    <lineage>
        <taxon>Eukaryota</taxon>
        <taxon>Viridiplantae</taxon>
        <taxon>Streptophyta</taxon>
        <taxon>Embryophyta</taxon>
        <taxon>Tracheophyta</taxon>
        <taxon>Spermatophyta</taxon>
        <taxon>Magnoliopsida</taxon>
        <taxon>eudicotyledons</taxon>
        <taxon>Gunneridae</taxon>
        <taxon>Pentapetalae</taxon>
        <taxon>asterids</taxon>
        <taxon>lamiids</taxon>
        <taxon>Boraginales</taxon>
        <taxon>Boraginaceae</taxon>
        <taxon>Boraginoideae</taxon>
        <taxon>Lithospermeae</taxon>
        <taxon>Lithospermum</taxon>
    </lineage>
</organism>
<dbReference type="AlphaFoldDB" id="A0AAV3P228"/>
<gene>
    <name evidence="3" type="ORF">LIER_05425</name>
</gene>
<proteinExistence type="predicted"/>
<evidence type="ECO:0000313" key="4">
    <source>
        <dbReference type="Proteomes" id="UP001454036"/>
    </source>
</evidence>
<dbReference type="PANTHER" id="PTHR48475">
    <property type="entry name" value="RIBONUCLEASE H"/>
    <property type="match status" value="1"/>
</dbReference>
<sequence>MPTYRQVGFEEKFNGQRLREQLDFLEERRDEALQSMLKYKQLMARTYNRRVKSRQFRVGDLVLRLRSASQPKEQGKLSPKWEGPYRVKKVVGPSTYELEDLDGKAVPRTWHASKICRYYM</sequence>
<evidence type="ECO:0000313" key="3">
    <source>
        <dbReference type="EMBL" id="GAA0145172.1"/>
    </source>
</evidence>
<accession>A0AAV3P228</accession>
<evidence type="ECO:0000259" key="2">
    <source>
        <dbReference type="Pfam" id="PF24626"/>
    </source>
</evidence>
<dbReference type="Pfam" id="PF24626">
    <property type="entry name" value="SH3_Tf2-1"/>
    <property type="match status" value="1"/>
</dbReference>
<reference evidence="3 4" key="1">
    <citation type="submission" date="2024-01" db="EMBL/GenBank/DDBJ databases">
        <title>The complete chloroplast genome sequence of Lithospermum erythrorhizon: insights into the phylogenetic relationship among Boraginaceae species and the maternal lineages of purple gromwells.</title>
        <authorList>
            <person name="Okada T."/>
            <person name="Watanabe K."/>
        </authorList>
    </citation>
    <scope>NUCLEOTIDE SEQUENCE [LARGE SCALE GENOMIC DNA]</scope>
</reference>
<dbReference type="PANTHER" id="PTHR48475:SF2">
    <property type="entry name" value="RIBONUCLEASE H"/>
    <property type="match status" value="1"/>
</dbReference>
<keyword evidence="4" id="KW-1185">Reference proteome</keyword>
<dbReference type="InterPro" id="IPR056924">
    <property type="entry name" value="SH3_Tf2-1"/>
</dbReference>
<name>A0AAV3P228_LITER</name>
<feature type="coiled-coil region" evidence="1">
    <location>
        <begin position="15"/>
        <end position="42"/>
    </location>
</feature>
<keyword evidence="1" id="KW-0175">Coiled coil</keyword>
<comment type="caution">
    <text evidence="3">The sequence shown here is derived from an EMBL/GenBank/DDBJ whole genome shotgun (WGS) entry which is preliminary data.</text>
</comment>